<protein>
    <recommendedName>
        <fullName evidence="2">DNA-(apurinic or apyrimidinic site) lyase</fullName>
        <ecNumber evidence="2">4.2.99.18</ecNumber>
    </recommendedName>
</protein>
<keyword evidence="4" id="KW-0378">Hydrolase</keyword>
<dbReference type="SUPFAM" id="SSF48150">
    <property type="entry name" value="DNA-glycosylase"/>
    <property type="match status" value="1"/>
</dbReference>
<proteinExistence type="inferred from homology"/>
<keyword evidence="6" id="KW-0456">Lyase</keyword>
<evidence type="ECO:0000256" key="4">
    <source>
        <dbReference type="ARBA" id="ARBA00022801"/>
    </source>
</evidence>
<dbReference type="OrthoDB" id="9798522at2"/>
<evidence type="ECO:0000313" key="11">
    <source>
        <dbReference type="EMBL" id="RHJ83416.1"/>
    </source>
</evidence>
<dbReference type="GO" id="GO:0008534">
    <property type="term" value="F:oxidized purine nucleobase lesion DNA N-glycosylase activity"/>
    <property type="evidence" value="ECO:0007669"/>
    <property type="project" value="InterPro"/>
</dbReference>
<dbReference type="RefSeq" id="WP_118336687.1">
    <property type="nucleotide sequence ID" value="NZ_AP025567.1"/>
</dbReference>
<dbReference type="Proteomes" id="UP000284841">
    <property type="component" value="Unassembled WGS sequence"/>
</dbReference>
<accession>A0A415DTY9</accession>
<evidence type="ECO:0000256" key="8">
    <source>
        <dbReference type="ARBA" id="ARBA00023295"/>
    </source>
</evidence>
<evidence type="ECO:0000256" key="5">
    <source>
        <dbReference type="ARBA" id="ARBA00023204"/>
    </source>
</evidence>
<name>A0A415DTY9_9FIRM</name>
<evidence type="ECO:0000256" key="9">
    <source>
        <dbReference type="ARBA" id="ARBA00044632"/>
    </source>
</evidence>
<dbReference type="EMBL" id="QRMS01000009">
    <property type="protein sequence ID" value="RHJ83416.1"/>
    <property type="molecule type" value="Genomic_DNA"/>
</dbReference>
<keyword evidence="8" id="KW-0326">Glycosidase</keyword>
<evidence type="ECO:0000256" key="3">
    <source>
        <dbReference type="ARBA" id="ARBA00022763"/>
    </source>
</evidence>
<organism evidence="11 12">
    <name type="scientific">Emergencia timonensis</name>
    <dbReference type="NCBI Taxonomy" id="1776384"/>
    <lineage>
        <taxon>Bacteria</taxon>
        <taxon>Bacillati</taxon>
        <taxon>Bacillota</taxon>
        <taxon>Clostridia</taxon>
        <taxon>Peptostreptococcales</taxon>
        <taxon>Anaerovoracaceae</taxon>
        <taxon>Emergencia</taxon>
    </lineage>
</organism>
<dbReference type="STRING" id="1776384.GCA_900086585_01507"/>
<gene>
    <name evidence="11" type="ORF">DW099_19050</name>
</gene>
<dbReference type="Gene3D" id="1.10.1670.10">
    <property type="entry name" value="Helix-hairpin-Helix base-excision DNA repair enzymes (C-terminal)"/>
    <property type="match status" value="1"/>
</dbReference>
<reference evidence="11 12" key="1">
    <citation type="submission" date="2018-08" db="EMBL/GenBank/DDBJ databases">
        <title>A genome reference for cultivated species of the human gut microbiota.</title>
        <authorList>
            <person name="Zou Y."/>
            <person name="Xue W."/>
            <person name="Luo G."/>
        </authorList>
    </citation>
    <scope>NUCLEOTIDE SEQUENCE [LARGE SCALE GENOMIC DNA]</scope>
    <source>
        <strain evidence="11 12">AM07-24</strain>
    </source>
</reference>
<comment type="similarity">
    <text evidence="1">Belongs to the type-1 OGG1 family.</text>
</comment>
<dbReference type="Pfam" id="PF00730">
    <property type="entry name" value="HhH-GPD"/>
    <property type="match status" value="1"/>
</dbReference>
<keyword evidence="3" id="KW-0227">DNA damage</keyword>
<dbReference type="SUPFAM" id="SSF55945">
    <property type="entry name" value="TATA-box binding protein-like"/>
    <property type="match status" value="1"/>
</dbReference>
<evidence type="ECO:0000256" key="6">
    <source>
        <dbReference type="ARBA" id="ARBA00023239"/>
    </source>
</evidence>
<dbReference type="EC" id="4.2.99.18" evidence="2"/>
<dbReference type="GO" id="GO:0006284">
    <property type="term" value="P:base-excision repair"/>
    <property type="evidence" value="ECO:0007669"/>
    <property type="project" value="InterPro"/>
</dbReference>
<evidence type="ECO:0000256" key="2">
    <source>
        <dbReference type="ARBA" id="ARBA00012720"/>
    </source>
</evidence>
<dbReference type="Gene3D" id="1.10.340.30">
    <property type="entry name" value="Hypothetical protein, domain 2"/>
    <property type="match status" value="1"/>
</dbReference>
<dbReference type="InterPro" id="IPR011257">
    <property type="entry name" value="DNA_glycosylase"/>
</dbReference>
<dbReference type="InterPro" id="IPR003265">
    <property type="entry name" value="HhH-GPD_domain"/>
</dbReference>
<dbReference type="Pfam" id="PF07934">
    <property type="entry name" value="OGG_N"/>
    <property type="match status" value="1"/>
</dbReference>
<dbReference type="SMART" id="SM00478">
    <property type="entry name" value="ENDO3c"/>
    <property type="match status" value="1"/>
</dbReference>
<dbReference type="PANTHER" id="PTHR10242">
    <property type="entry name" value="8-OXOGUANINE DNA GLYCOSYLASE"/>
    <property type="match status" value="1"/>
</dbReference>
<dbReference type="PANTHER" id="PTHR10242:SF2">
    <property type="entry name" value="N-GLYCOSYLASE_DNA LYASE"/>
    <property type="match status" value="1"/>
</dbReference>
<dbReference type="GO" id="GO:0003684">
    <property type="term" value="F:damaged DNA binding"/>
    <property type="evidence" value="ECO:0007669"/>
    <property type="project" value="InterPro"/>
</dbReference>
<keyword evidence="12" id="KW-1185">Reference proteome</keyword>
<dbReference type="GO" id="GO:0140078">
    <property type="term" value="F:class I DNA-(apurinic or apyrimidinic site) endonuclease activity"/>
    <property type="evidence" value="ECO:0007669"/>
    <property type="project" value="UniProtKB-EC"/>
</dbReference>
<dbReference type="CDD" id="cd00056">
    <property type="entry name" value="ENDO3c"/>
    <property type="match status" value="1"/>
</dbReference>
<dbReference type="GO" id="GO:0006289">
    <property type="term" value="P:nucleotide-excision repair"/>
    <property type="evidence" value="ECO:0007669"/>
    <property type="project" value="InterPro"/>
</dbReference>
<dbReference type="AlphaFoldDB" id="A0A415DTY9"/>
<feature type="domain" description="HhH-GPD" evidence="10">
    <location>
        <begin position="126"/>
        <end position="279"/>
    </location>
</feature>
<evidence type="ECO:0000313" key="12">
    <source>
        <dbReference type="Proteomes" id="UP000284841"/>
    </source>
</evidence>
<dbReference type="InterPro" id="IPR012904">
    <property type="entry name" value="OGG_N"/>
</dbReference>
<evidence type="ECO:0000259" key="10">
    <source>
        <dbReference type="SMART" id="SM00478"/>
    </source>
</evidence>
<keyword evidence="5" id="KW-0234">DNA repair</keyword>
<comment type="catalytic activity">
    <reaction evidence="9">
        <text>2'-deoxyribonucleotide-(2'-deoxyribose 5'-phosphate)-2'-deoxyribonucleotide-DNA = a 3'-end 2'-deoxyribonucleotide-(2,3-dehydro-2,3-deoxyribose 5'-phosphate)-DNA + a 5'-end 5'-phospho-2'-deoxyribonucleoside-DNA + H(+)</text>
        <dbReference type="Rhea" id="RHEA:66592"/>
        <dbReference type="Rhea" id="RHEA-COMP:13180"/>
        <dbReference type="Rhea" id="RHEA-COMP:16897"/>
        <dbReference type="Rhea" id="RHEA-COMP:17067"/>
        <dbReference type="ChEBI" id="CHEBI:15378"/>
        <dbReference type="ChEBI" id="CHEBI:136412"/>
        <dbReference type="ChEBI" id="CHEBI:157695"/>
        <dbReference type="ChEBI" id="CHEBI:167181"/>
        <dbReference type="EC" id="4.2.99.18"/>
    </reaction>
</comment>
<dbReference type="InterPro" id="IPR052054">
    <property type="entry name" value="Oxidative_DNA_repair_enzyme"/>
</dbReference>
<dbReference type="InterPro" id="IPR023170">
    <property type="entry name" value="HhH_base_excis_C"/>
</dbReference>
<dbReference type="Gene3D" id="3.30.310.260">
    <property type="match status" value="1"/>
</dbReference>
<evidence type="ECO:0000256" key="7">
    <source>
        <dbReference type="ARBA" id="ARBA00023268"/>
    </source>
</evidence>
<keyword evidence="7" id="KW-0511">Multifunctional enzyme</keyword>
<comment type="caution">
    <text evidence="11">The sequence shown here is derived from an EMBL/GenBank/DDBJ whole genome shotgun (WGS) entry which is preliminary data.</text>
</comment>
<evidence type="ECO:0000256" key="1">
    <source>
        <dbReference type="ARBA" id="ARBA00010679"/>
    </source>
</evidence>
<sequence>MDEYIVKNVKDFRLDHVFDCGQCFRWEKQADGSYTGTAMDRVVNMQFVCGDRASEPETTGDLIIKNCTEEDFLQIWKPYLDLDRDYGEIKRTLTADDLVMGEAVACGQGIRILKQDLWETIVSFIISQNNNIPRIKGCIENLSQMFGLPAGEYAGRTYYSLPGPQKLASLTAEDLAPVRLGYRTRYLLETAKMVCEKGLPEDEVQLSALCGVGPKVANCILLFSMAKYDSFPIDVWMARVMSQLYGIDEGDHKGMCTYAQEHFGQLGGFAQQYLFYYIREKNR</sequence>